<dbReference type="EMBL" id="KL142379">
    <property type="protein sequence ID" value="KDR76059.1"/>
    <property type="molecule type" value="Genomic_DNA"/>
</dbReference>
<evidence type="ECO:0000313" key="2">
    <source>
        <dbReference type="EMBL" id="KDR76059.1"/>
    </source>
</evidence>
<evidence type="ECO:0000256" key="1">
    <source>
        <dbReference type="SAM" id="MobiDB-lite"/>
    </source>
</evidence>
<reference evidence="3" key="1">
    <citation type="journal article" date="2014" name="Proc. Natl. Acad. Sci. U.S.A.">
        <title>Extensive sampling of basidiomycete genomes demonstrates inadequacy of the white-rot/brown-rot paradigm for wood decay fungi.</title>
        <authorList>
            <person name="Riley R."/>
            <person name="Salamov A.A."/>
            <person name="Brown D.W."/>
            <person name="Nagy L.G."/>
            <person name="Floudas D."/>
            <person name="Held B.W."/>
            <person name="Levasseur A."/>
            <person name="Lombard V."/>
            <person name="Morin E."/>
            <person name="Otillar R."/>
            <person name="Lindquist E.A."/>
            <person name="Sun H."/>
            <person name="LaButti K.M."/>
            <person name="Schmutz J."/>
            <person name="Jabbour D."/>
            <person name="Luo H."/>
            <person name="Baker S.E."/>
            <person name="Pisabarro A.G."/>
            <person name="Walton J.D."/>
            <person name="Blanchette R.A."/>
            <person name="Henrissat B."/>
            <person name="Martin F."/>
            <person name="Cullen D."/>
            <person name="Hibbett D.S."/>
            <person name="Grigoriev I.V."/>
        </authorList>
    </citation>
    <scope>NUCLEOTIDE SEQUENCE [LARGE SCALE GENOMIC DNA]</scope>
    <source>
        <strain evidence="3">CBS 339.88</strain>
    </source>
</reference>
<feature type="region of interest" description="Disordered" evidence="1">
    <location>
        <begin position="136"/>
        <end position="202"/>
    </location>
</feature>
<dbReference type="HOGENOM" id="CLU_888637_0_0_1"/>
<keyword evidence="3" id="KW-1185">Reference proteome</keyword>
<accession>A0A067T827</accession>
<organism evidence="2 3">
    <name type="scientific">Galerina marginata (strain CBS 339.88)</name>
    <dbReference type="NCBI Taxonomy" id="685588"/>
    <lineage>
        <taxon>Eukaryota</taxon>
        <taxon>Fungi</taxon>
        <taxon>Dikarya</taxon>
        <taxon>Basidiomycota</taxon>
        <taxon>Agaricomycotina</taxon>
        <taxon>Agaricomycetes</taxon>
        <taxon>Agaricomycetidae</taxon>
        <taxon>Agaricales</taxon>
        <taxon>Agaricineae</taxon>
        <taxon>Strophariaceae</taxon>
        <taxon>Galerina</taxon>
    </lineage>
</organism>
<sequence length="313" mass="33943">MSIYLHCIPIVKLLYTIHCNPFRDVLDDDKDSEIDRAGRPNQSRRVPKAASFTSTAIRAVDLASQPPPLPSPACPATPQDPQNAWFHGANELETTRYHVGLEKSQGETQGVGDPPGASRDKSTNLFRFVVFPPPSTHPPISARPPALATASSLPPPPSTSNPAPNRNETQQCCLHARRQRAGRQQNASSSAPAGALGSEDAETEQQHKYVLLLALITHPPPPSNANFTLRRVFRASTPMSEWGVCELYARSSDPLLLLFDCGWYRQAVESPALLPSRAGAGAGARARVRAALGKARRRDQQCCSSGLLHPPFD</sequence>
<feature type="region of interest" description="Disordered" evidence="1">
    <location>
        <begin position="63"/>
        <end position="83"/>
    </location>
</feature>
<proteinExistence type="predicted"/>
<dbReference type="Proteomes" id="UP000027222">
    <property type="component" value="Unassembled WGS sequence"/>
</dbReference>
<protein>
    <submittedName>
        <fullName evidence="2">Uncharacterized protein</fullName>
    </submittedName>
</protein>
<gene>
    <name evidence="2" type="ORF">GALMADRAFT_139815</name>
</gene>
<feature type="compositionally biased region" description="Pro residues" evidence="1">
    <location>
        <begin position="65"/>
        <end position="75"/>
    </location>
</feature>
<feature type="compositionally biased region" description="Low complexity" evidence="1">
    <location>
        <begin position="143"/>
        <end position="152"/>
    </location>
</feature>
<feature type="compositionally biased region" description="Low complexity" evidence="1">
    <location>
        <begin position="182"/>
        <end position="198"/>
    </location>
</feature>
<evidence type="ECO:0000313" key="3">
    <source>
        <dbReference type="Proteomes" id="UP000027222"/>
    </source>
</evidence>
<name>A0A067T827_GALM3</name>
<feature type="region of interest" description="Disordered" evidence="1">
    <location>
        <begin position="27"/>
        <end position="50"/>
    </location>
</feature>
<dbReference type="AlphaFoldDB" id="A0A067T827"/>